<dbReference type="Proteomes" id="UP000664835">
    <property type="component" value="Unassembled WGS sequence"/>
</dbReference>
<dbReference type="SUPFAM" id="SSF54285">
    <property type="entry name" value="MoaD/ThiS"/>
    <property type="match status" value="1"/>
</dbReference>
<proteinExistence type="predicted"/>
<dbReference type="InterPro" id="IPR012675">
    <property type="entry name" value="Beta-grasp_dom_sf"/>
</dbReference>
<dbReference type="EMBL" id="JAGETV010000004">
    <property type="protein sequence ID" value="MBO1926698.1"/>
    <property type="molecule type" value="Genomic_DNA"/>
</dbReference>
<protein>
    <submittedName>
        <fullName evidence="1">Sulfur carrier protein ThiS</fullName>
    </submittedName>
</protein>
<reference evidence="1 2" key="1">
    <citation type="submission" date="2021-03" db="EMBL/GenBank/DDBJ databases">
        <title>Thiomicrorhabdus sp.nov.,novel sulfur-oxidizing bacteria isolated from coastal sediment.</title>
        <authorList>
            <person name="Liu X."/>
        </authorList>
    </citation>
    <scope>NUCLEOTIDE SEQUENCE [LARGE SCALE GENOMIC DNA]</scope>
    <source>
        <strain evidence="1 2">6S2-11</strain>
    </source>
</reference>
<dbReference type="RefSeq" id="WP_208148143.1">
    <property type="nucleotide sequence ID" value="NZ_JAGETV010000004.1"/>
</dbReference>
<dbReference type="PANTHER" id="PTHR34472:SF1">
    <property type="entry name" value="SULFUR CARRIER PROTEIN THIS"/>
    <property type="match status" value="1"/>
</dbReference>
<sequence length="65" mass="7420">MNIIVNGENRELSERYSLEEALEMFAKQSPFVVMLNQEFIPKSQYSQWGLNEGDELDIIVAIQGG</sequence>
<dbReference type="Pfam" id="PF02597">
    <property type="entry name" value="ThiS"/>
    <property type="match status" value="1"/>
</dbReference>
<dbReference type="NCBIfam" id="TIGR01683">
    <property type="entry name" value="thiS"/>
    <property type="match status" value="1"/>
</dbReference>
<keyword evidence="2" id="KW-1185">Reference proteome</keyword>
<dbReference type="InterPro" id="IPR003749">
    <property type="entry name" value="ThiS/MoaD-like"/>
</dbReference>
<name>A0ABS3Q2Y8_9GAMM</name>
<dbReference type="InterPro" id="IPR016155">
    <property type="entry name" value="Mopterin_synth/thiamin_S_b"/>
</dbReference>
<comment type="caution">
    <text evidence="1">The sequence shown here is derived from an EMBL/GenBank/DDBJ whole genome shotgun (WGS) entry which is preliminary data.</text>
</comment>
<organism evidence="1 2">
    <name type="scientific">Thiomicrorhabdus marina</name>
    <dbReference type="NCBI Taxonomy" id="2818442"/>
    <lineage>
        <taxon>Bacteria</taxon>
        <taxon>Pseudomonadati</taxon>
        <taxon>Pseudomonadota</taxon>
        <taxon>Gammaproteobacteria</taxon>
        <taxon>Thiotrichales</taxon>
        <taxon>Piscirickettsiaceae</taxon>
        <taxon>Thiomicrorhabdus</taxon>
    </lineage>
</organism>
<dbReference type="CDD" id="cd00565">
    <property type="entry name" value="Ubl_ThiS"/>
    <property type="match status" value="1"/>
</dbReference>
<dbReference type="PANTHER" id="PTHR34472">
    <property type="entry name" value="SULFUR CARRIER PROTEIN THIS"/>
    <property type="match status" value="1"/>
</dbReference>
<evidence type="ECO:0000313" key="1">
    <source>
        <dbReference type="EMBL" id="MBO1926698.1"/>
    </source>
</evidence>
<dbReference type="InterPro" id="IPR010035">
    <property type="entry name" value="Thi_S"/>
</dbReference>
<accession>A0ABS3Q2Y8</accession>
<evidence type="ECO:0000313" key="2">
    <source>
        <dbReference type="Proteomes" id="UP000664835"/>
    </source>
</evidence>
<gene>
    <name evidence="1" type="primary">thiS</name>
    <name evidence="1" type="ORF">J3998_03845</name>
</gene>
<dbReference type="Gene3D" id="3.10.20.30">
    <property type="match status" value="1"/>
</dbReference>